<evidence type="ECO:0000313" key="2">
    <source>
        <dbReference type="Proteomes" id="UP000317881"/>
    </source>
</evidence>
<protein>
    <submittedName>
        <fullName evidence="1">Uncharacterized protein</fullName>
    </submittedName>
</protein>
<name>A0A4Y3V7E8_9ACTN</name>
<dbReference type="AlphaFoldDB" id="A0A4Y3V7E8"/>
<dbReference type="Proteomes" id="UP000317881">
    <property type="component" value="Unassembled WGS sequence"/>
</dbReference>
<sequence length="42" mass="4891">MSSKPFPLTATTIHVPDEVLVDLKERLQRTRYAVDAGNRDWY</sequence>
<evidence type="ECO:0000313" key="1">
    <source>
        <dbReference type="EMBL" id="GEC02754.1"/>
    </source>
</evidence>
<organism evidence="1 2">
    <name type="scientific">Streptomyces spinoverrucosus</name>
    <dbReference type="NCBI Taxonomy" id="284043"/>
    <lineage>
        <taxon>Bacteria</taxon>
        <taxon>Bacillati</taxon>
        <taxon>Actinomycetota</taxon>
        <taxon>Actinomycetes</taxon>
        <taxon>Kitasatosporales</taxon>
        <taxon>Streptomycetaceae</taxon>
        <taxon>Streptomyces</taxon>
    </lineage>
</organism>
<keyword evidence="2" id="KW-1185">Reference proteome</keyword>
<comment type="caution">
    <text evidence="1">The sequence shown here is derived from an EMBL/GenBank/DDBJ whole genome shotgun (WGS) entry which is preliminary data.</text>
</comment>
<reference evidence="1 2" key="1">
    <citation type="submission" date="2019-06" db="EMBL/GenBank/DDBJ databases">
        <title>Whole genome shotgun sequence of Streptomyces spinoverrucosus NBRC 14228.</title>
        <authorList>
            <person name="Hosoyama A."/>
            <person name="Uohara A."/>
            <person name="Ohji S."/>
            <person name="Ichikawa N."/>
        </authorList>
    </citation>
    <scope>NUCLEOTIDE SEQUENCE [LARGE SCALE GENOMIC DNA]</scope>
    <source>
        <strain evidence="1 2">NBRC 14228</strain>
    </source>
</reference>
<dbReference type="EMBL" id="BJND01000004">
    <property type="protein sequence ID" value="GEC02754.1"/>
    <property type="molecule type" value="Genomic_DNA"/>
</dbReference>
<accession>A0A4Y3V7E8</accession>
<proteinExistence type="predicted"/>
<gene>
    <name evidence="1" type="ORF">SSP24_04090</name>
</gene>